<dbReference type="PRINTS" id="PR00463">
    <property type="entry name" value="EP450I"/>
</dbReference>
<dbReference type="InterPro" id="IPR036396">
    <property type="entry name" value="Cyt_P450_sf"/>
</dbReference>
<comment type="similarity">
    <text evidence="2">Belongs to the cytochrome P450 family.</text>
</comment>
<keyword evidence="10" id="KW-0472">Membrane</keyword>
<dbReference type="GO" id="GO:0006629">
    <property type="term" value="P:lipid metabolic process"/>
    <property type="evidence" value="ECO:0007669"/>
    <property type="project" value="UniProtKB-ARBA"/>
</dbReference>
<protein>
    <submittedName>
        <fullName evidence="12">Uncharacterized protein</fullName>
    </submittedName>
</protein>
<comment type="cofactor">
    <cofactor evidence="11">
        <name>heme</name>
        <dbReference type="ChEBI" id="CHEBI:30413"/>
    </cofactor>
</comment>
<evidence type="ECO:0000256" key="5">
    <source>
        <dbReference type="ARBA" id="ARBA00022723"/>
    </source>
</evidence>
<dbReference type="SUPFAM" id="SSF48264">
    <property type="entry name" value="Cytochrome P450"/>
    <property type="match status" value="1"/>
</dbReference>
<gene>
    <name evidence="12" type="ORF">Taro_024247</name>
</gene>
<dbReference type="EMBL" id="NMUH01001362">
    <property type="protein sequence ID" value="MQL91625.1"/>
    <property type="molecule type" value="Genomic_DNA"/>
</dbReference>
<dbReference type="Proteomes" id="UP000652761">
    <property type="component" value="Unassembled WGS sequence"/>
</dbReference>
<comment type="subcellular location">
    <subcellularLocation>
        <location evidence="1">Membrane</location>
    </subcellularLocation>
</comment>
<dbReference type="GO" id="GO:0005506">
    <property type="term" value="F:iron ion binding"/>
    <property type="evidence" value="ECO:0007669"/>
    <property type="project" value="InterPro"/>
</dbReference>
<evidence type="ECO:0000256" key="7">
    <source>
        <dbReference type="ARBA" id="ARBA00023002"/>
    </source>
</evidence>
<evidence type="ECO:0000256" key="9">
    <source>
        <dbReference type="ARBA" id="ARBA00023033"/>
    </source>
</evidence>
<keyword evidence="5 11" id="KW-0479">Metal-binding</keyword>
<accession>A0A843V6X5</accession>
<dbReference type="GO" id="GO:0016020">
    <property type="term" value="C:membrane"/>
    <property type="evidence" value="ECO:0007669"/>
    <property type="project" value="UniProtKB-SubCell"/>
</dbReference>
<comment type="caution">
    <text evidence="12">The sequence shown here is derived from an EMBL/GenBank/DDBJ whole genome shotgun (WGS) entry which is preliminary data.</text>
</comment>
<dbReference type="GO" id="GO:0004497">
    <property type="term" value="F:monooxygenase activity"/>
    <property type="evidence" value="ECO:0007669"/>
    <property type="project" value="UniProtKB-KW"/>
</dbReference>
<keyword evidence="6" id="KW-1133">Transmembrane helix</keyword>
<reference evidence="12" key="1">
    <citation type="submission" date="2017-07" db="EMBL/GenBank/DDBJ databases">
        <title>Taro Niue Genome Assembly and Annotation.</title>
        <authorList>
            <person name="Atibalentja N."/>
            <person name="Keating K."/>
            <person name="Fields C.J."/>
        </authorList>
    </citation>
    <scope>NUCLEOTIDE SEQUENCE</scope>
    <source>
        <strain evidence="12">Niue_2</strain>
        <tissue evidence="12">Leaf</tissue>
    </source>
</reference>
<dbReference type="InterPro" id="IPR002401">
    <property type="entry name" value="Cyt_P450_E_grp-I"/>
</dbReference>
<dbReference type="PRINTS" id="PR00385">
    <property type="entry name" value="P450"/>
</dbReference>
<dbReference type="InterPro" id="IPR050665">
    <property type="entry name" value="Cytochrome_P450_Monooxygen"/>
</dbReference>
<evidence type="ECO:0000256" key="10">
    <source>
        <dbReference type="ARBA" id="ARBA00023136"/>
    </source>
</evidence>
<keyword evidence="7" id="KW-0560">Oxidoreductase</keyword>
<keyword evidence="8 11" id="KW-0408">Iron</keyword>
<organism evidence="12 13">
    <name type="scientific">Colocasia esculenta</name>
    <name type="common">Wild taro</name>
    <name type="synonym">Arum esculentum</name>
    <dbReference type="NCBI Taxonomy" id="4460"/>
    <lineage>
        <taxon>Eukaryota</taxon>
        <taxon>Viridiplantae</taxon>
        <taxon>Streptophyta</taxon>
        <taxon>Embryophyta</taxon>
        <taxon>Tracheophyta</taxon>
        <taxon>Spermatophyta</taxon>
        <taxon>Magnoliopsida</taxon>
        <taxon>Liliopsida</taxon>
        <taxon>Araceae</taxon>
        <taxon>Aroideae</taxon>
        <taxon>Colocasieae</taxon>
        <taxon>Colocasia</taxon>
    </lineage>
</organism>
<keyword evidence="9" id="KW-0503">Monooxygenase</keyword>
<evidence type="ECO:0000256" key="2">
    <source>
        <dbReference type="ARBA" id="ARBA00010617"/>
    </source>
</evidence>
<keyword evidence="4" id="KW-0812">Transmembrane</keyword>
<evidence type="ECO:0000256" key="8">
    <source>
        <dbReference type="ARBA" id="ARBA00023004"/>
    </source>
</evidence>
<feature type="binding site" description="axial binding residue" evidence="11">
    <location>
        <position position="451"/>
    </location>
    <ligand>
        <name>heme</name>
        <dbReference type="ChEBI" id="CHEBI:30413"/>
    </ligand>
    <ligandPart>
        <name>Fe</name>
        <dbReference type="ChEBI" id="CHEBI:18248"/>
    </ligandPart>
</feature>
<evidence type="ECO:0000256" key="6">
    <source>
        <dbReference type="ARBA" id="ARBA00022989"/>
    </source>
</evidence>
<dbReference type="InterPro" id="IPR001128">
    <property type="entry name" value="Cyt_P450"/>
</dbReference>
<dbReference type="PANTHER" id="PTHR24282:SF196">
    <property type="entry name" value="CYTOCHROME P450 714C2"/>
    <property type="match status" value="1"/>
</dbReference>
<keyword evidence="3 11" id="KW-0349">Heme</keyword>
<evidence type="ECO:0000256" key="1">
    <source>
        <dbReference type="ARBA" id="ARBA00004370"/>
    </source>
</evidence>
<dbReference type="PANTHER" id="PTHR24282">
    <property type="entry name" value="CYTOCHROME P450 FAMILY MEMBER"/>
    <property type="match status" value="1"/>
</dbReference>
<keyword evidence="13" id="KW-1185">Reference proteome</keyword>
<name>A0A843V6X5_COLES</name>
<evidence type="ECO:0000256" key="11">
    <source>
        <dbReference type="PIRSR" id="PIRSR602401-1"/>
    </source>
</evidence>
<evidence type="ECO:0000256" key="4">
    <source>
        <dbReference type="ARBA" id="ARBA00022692"/>
    </source>
</evidence>
<dbReference type="Gene3D" id="1.10.630.10">
    <property type="entry name" value="Cytochrome P450"/>
    <property type="match status" value="1"/>
</dbReference>
<evidence type="ECO:0000256" key="3">
    <source>
        <dbReference type="ARBA" id="ARBA00022617"/>
    </source>
</evidence>
<dbReference type="AlphaFoldDB" id="A0A843V6X5"/>
<evidence type="ECO:0000313" key="13">
    <source>
        <dbReference type="Proteomes" id="UP000652761"/>
    </source>
</evidence>
<dbReference type="Pfam" id="PF00067">
    <property type="entry name" value="p450"/>
    <property type="match status" value="1"/>
</dbReference>
<sequence length="503" mass="56795">MGFAWKCFLGFLAAALWVVYEVFWARPERMRARLRRQGIGGPPRTTFFGNILDMKRIRAEEKGRKVNRHDYAAILFPFFDRWRKEYGSIFVYSMGNLESLYVSDAGLVREINNCKSLDLGKPAYLLFKPLFGNGILGSSGSTWAHQKKVIAREFFMDKVKGMVELVVEATKPVLESWETMVQCEGNTAEITVDRDLRSWSADVISRACFGSSYSEGKEIFEKLKALQVALAKNAAFLGIPGVRHLPTSNNREIWRLERESRELILKIVKKRQKERESEEDLLQSLLESSGDSCVGPDTMEDFIVDNCKNIYFAGHEATATSAAWCLMLLASHPEWQARARDEVVVICGDQNPTADMLGKMKVLTMVIQETLRLYPPAIFATREALKDMKLGGIHIPKGLAIRILTSRLQTDPEIWGPDAYEFNPERFANGISGACKHPHAYIPYGVGPRTCLGQNLAMVELKIILSLILSKFSFSLSPKYCHSPVHRLVLDQEFGVPLIMNKA</sequence>
<proteinExistence type="inferred from homology"/>
<dbReference type="GO" id="GO:0016705">
    <property type="term" value="F:oxidoreductase activity, acting on paired donors, with incorporation or reduction of molecular oxygen"/>
    <property type="evidence" value="ECO:0007669"/>
    <property type="project" value="InterPro"/>
</dbReference>
<dbReference type="GO" id="GO:0020037">
    <property type="term" value="F:heme binding"/>
    <property type="evidence" value="ECO:0007669"/>
    <property type="project" value="InterPro"/>
</dbReference>
<dbReference type="OrthoDB" id="1470350at2759"/>
<evidence type="ECO:0000313" key="12">
    <source>
        <dbReference type="EMBL" id="MQL91625.1"/>
    </source>
</evidence>